<reference evidence="3" key="1">
    <citation type="journal article" date="2019" name="Int. J. Syst. Evol. Microbiol.">
        <title>The Global Catalogue of Microorganisms (GCM) 10K type strain sequencing project: providing services to taxonomists for standard genome sequencing and annotation.</title>
        <authorList>
            <consortium name="The Broad Institute Genomics Platform"/>
            <consortium name="The Broad Institute Genome Sequencing Center for Infectious Disease"/>
            <person name="Wu L."/>
            <person name="Ma J."/>
        </authorList>
    </citation>
    <scope>NUCLEOTIDE SEQUENCE [LARGE SCALE GENOMIC DNA]</scope>
    <source>
        <strain evidence="3">KCTC 42964</strain>
    </source>
</reference>
<sequence>MASGPGDLPDAPPRGPVGVDPVLRFEDPRLGELLAYWRRKRGERELPSRSDIRPADLLRHLPNLVLIDVQAEPLRLRYRLLGTAIVQAMQRDNTGAWYDELYGPDLLEEIYAGFRWILAHRAPLRTYGRAFYPDRRFYRYEILNLPLSSDGARVDMVLGELLFTLDSEV</sequence>
<protein>
    <submittedName>
        <fullName evidence="2">PAS domain-containing protein</fullName>
    </submittedName>
</protein>
<dbReference type="Pfam" id="PF07310">
    <property type="entry name" value="PAS_5"/>
    <property type="match status" value="1"/>
</dbReference>
<dbReference type="Proteomes" id="UP001595528">
    <property type="component" value="Unassembled WGS sequence"/>
</dbReference>
<accession>A0ABV7L4Y0</accession>
<dbReference type="InterPro" id="IPR009922">
    <property type="entry name" value="DUF1457"/>
</dbReference>
<proteinExistence type="predicted"/>
<gene>
    <name evidence="2" type="ORF">ACFOGJ_20975</name>
</gene>
<organism evidence="2 3">
    <name type="scientific">Marinibaculum pumilum</name>
    <dbReference type="NCBI Taxonomy" id="1766165"/>
    <lineage>
        <taxon>Bacteria</taxon>
        <taxon>Pseudomonadati</taxon>
        <taxon>Pseudomonadota</taxon>
        <taxon>Alphaproteobacteria</taxon>
        <taxon>Rhodospirillales</taxon>
        <taxon>Rhodospirillaceae</taxon>
        <taxon>Marinibaculum</taxon>
    </lineage>
</organism>
<dbReference type="EMBL" id="JBHRTR010000034">
    <property type="protein sequence ID" value="MFC3229735.1"/>
    <property type="molecule type" value="Genomic_DNA"/>
</dbReference>
<keyword evidence="3" id="KW-1185">Reference proteome</keyword>
<name>A0ABV7L4Y0_9PROT</name>
<evidence type="ECO:0000313" key="2">
    <source>
        <dbReference type="EMBL" id="MFC3229735.1"/>
    </source>
</evidence>
<evidence type="ECO:0000313" key="3">
    <source>
        <dbReference type="Proteomes" id="UP001595528"/>
    </source>
</evidence>
<feature type="region of interest" description="Disordered" evidence="1">
    <location>
        <begin position="1"/>
        <end position="22"/>
    </location>
</feature>
<evidence type="ECO:0000256" key="1">
    <source>
        <dbReference type="SAM" id="MobiDB-lite"/>
    </source>
</evidence>
<dbReference type="RefSeq" id="WP_379904214.1">
    <property type="nucleotide sequence ID" value="NZ_JBHRTR010000034.1"/>
</dbReference>
<comment type="caution">
    <text evidence="2">The sequence shown here is derived from an EMBL/GenBank/DDBJ whole genome shotgun (WGS) entry which is preliminary data.</text>
</comment>